<dbReference type="InterPro" id="IPR004839">
    <property type="entry name" value="Aminotransferase_I/II_large"/>
</dbReference>
<reference evidence="6 7" key="1">
    <citation type="submission" date="2016-08" db="EMBL/GenBank/DDBJ databases">
        <title>Draft genome of Fabibacter sp. strain SK-8.</title>
        <authorList>
            <person name="Wong S.-K."/>
            <person name="Hamasaki K."/>
            <person name="Yoshizawa S."/>
        </authorList>
    </citation>
    <scope>NUCLEOTIDE SEQUENCE [LARGE SCALE GENOMIC DNA]</scope>
    <source>
        <strain evidence="6 7">SK-8</strain>
    </source>
</reference>
<keyword evidence="3 6" id="KW-0808">Transferase</keyword>
<protein>
    <submittedName>
        <fullName evidence="6">Aminotransferase</fullName>
    </submittedName>
</protein>
<sequence>MDRREWMKRGGAFGALSLLGSQSLISTLTAAEKERFNPRALDFPVQLNFNENPFGPSKKVRDAMIEGFDIGCRYPDPYAKELMDMIVEKEGVPEDHIVITGGSTEGLKVTGLTFAHGGGEIIAARPTFLAMMTYAKQWGATVNWVDLDDQLTHNVDEMEKRISSKTKLIFLCNPNNPTSTLLSKEKLTDFCSSASKKTIVFSDEAYYDFIEDKDYPSMVSLVKKGENVIVSRTFSKVYGLAGLRIGYLIAKPELANKIRENVVAYTNIIALKAAAAAMKDKEFYEFSLDKVKEGKQIMYGAMDTLGLEYVKSSTNFIFFKTGRPIETFNKQMLDEGVLVGRAFPPYTDWCRISTGTIEEVLFFAQKLKRVLG</sequence>
<evidence type="ECO:0000313" key="6">
    <source>
        <dbReference type="EMBL" id="OEK04365.1"/>
    </source>
</evidence>
<proteinExistence type="inferred from homology"/>
<dbReference type="SUPFAM" id="SSF53383">
    <property type="entry name" value="PLP-dependent transferases"/>
    <property type="match status" value="1"/>
</dbReference>
<dbReference type="Proteomes" id="UP000095552">
    <property type="component" value="Unassembled WGS sequence"/>
</dbReference>
<dbReference type="AlphaFoldDB" id="A0A1E5SZ28"/>
<dbReference type="PANTHER" id="PTHR43643:SF3">
    <property type="entry name" value="HISTIDINOL-PHOSPHATE AMINOTRANSFERASE"/>
    <property type="match status" value="1"/>
</dbReference>
<keyword evidence="4" id="KW-0663">Pyridoxal phosphate</keyword>
<dbReference type="PANTHER" id="PTHR43643">
    <property type="entry name" value="HISTIDINOL-PHOSPHATE AMINOTRANSFERASE 2"/>
    <property type="match status" value="1"/>
</dbReference>
<comment type="caution">
    <text evidence="6">The sequence shown here is derived from an EMBL/GenBank/DDBJ whole genome shotgun (WGS) entry which is preliminary data.</text>
</comment>
<gene>
    <name evidence="6" type="ORF">BFP71_12850</name>
</gene>
<keyword evidence="7" id="KW-1185">Reference proteome</keyword>
<organism evidence="6 7">
    <name type="scientific">Roseivirga misakiensis</name>
    <dbReference type="NCBI Taxonomy" id="1563681"/>
    <lineage>
        <taxon>Bacteria</taxon>
        <taxon>Pseudomonadati</taxon>
        <taxon>Bacteroidota</taxon>
        <taxon>Cytophagia</taxon>
        <taxon>Cytophagales</taxon>
        <taxon>Roseivirgaceae</taxon>
        <taxon>Roseivirga</taxon>
    </lineage>
</organism>
<dbReference type="InterPro" id="IPR015421">
    <property type="entry name" value="PyrdxlP-dep_Trfase_major"/>
</dbReference>
<dbReference type="RefSeq" id="WP_069835870.1">
    <property type="nucleotide sequence ID" value="NZ_MDGQ01000005.1"/>
</dbReference>
<dbReference type="OrthoDB" id="9813612at2"/>
<evidence type="ECO:0000256" key="4">
    <source>
        <dbReference type="ARBA" id="ARBA00022898"/>
    </source>
</evidence>
<dbReference type="Gene3D" id="3.40.640.10">
    <property type="entry name" value="Type I PLP-dependent aspartate aminotransferase-like (Major domain)"/>
    <property type="match status" value="1"/>
</dbReference>
<dbReference type="CDD" id="cd00609">
    <property type="entry name" value="AAT_like"/>
    <property type="match status" value="1"/>
</dbReference>
<dbReference type="InterPro" id="IPR050106">
    <property type="entry name" value="HistidinolP_aminotransfase"/>
</dbReference>
<dbReference type="GO" id="GO:0030170">
    <property type="term" value="F:pyridoxal phosphate binding"/>
    <property type="evidence" value="ECO:0007669"/>
    <property type="project" value="InterPro"/>
</dbReference>
<dbReference type="InterPro" id="IPR015424">
    <property type="entry name" value="PyrdxlP-dep_Trfase"/>
</dbReference>
<dbReference type="Pfam" id="PF00155">
    <property type="entry name" value="Aminotran_1_2"/>
    <property type="match status" value="1"/>
</dbReference>
<evidence type="ECO:0000256" key="1">
    <source>
        <dbReference type="ARBA" id="ARBA00007970"/>
    </source>
</evidence>
<dbReference type="InterPro" id="IPR015422">
    <property type="entry name" value="PyrdxlP-dep_Trfase_small"/>
</dbReference>
<dbReference type="GO" id="GO:0008483">
    <property type="term" value="F:transaminase activity"/>
    <property type="evidence" value="ECO:0007669"/>
    <property type="project" value="UniProtKB-KW"/>
</dbReference>
<evidence type="ECO:0000259" key="5">
    <source>
        <dbReference type="Pfam" id="PF00155"/>
    </source>
</evidence>
<evidence type="ECO:0000256" key="2">
    <source>
        <dbReference type="ARBA" id="ARBA00022576"/>
    </source>
</evidence>
<dbReference type="STRING" id="1563681.BFP71_12850"/>
<keyword evidence="2 6" id="KW-0032">Aminotransferase</keyword>
<dbReference type="EMBL" id="MDGQ01000005">
    <property type="protein sequence ID" value="OEK04365.1"/>
    <property type="molecule type" value="Genomic_DNA"/>
</dbReference>
<accession>A0A1E5SZ28</accession>
<evidence type="ECO:0000313" key="7">
    <source>
        <dbReference type="Proteomes" id="UP000095552"/>
    </source>
</evidence>
<comment type="similarity">
    <text evidence="1">Belongs to the class-II pyridoxal-phosphate-dependent aminotransferase family. Histidinol-phosphate aminotransferase subfamily.</text>
</comment>
<evidence type="ECO:0000256" key="3">
    <source>
        <dbReference type="ARBA" id="ARBA00022679"/>
    </source>
</evidence>
<dbReference type="Gene3D" id="3.90.1150.10">
    <property type="entry name" value="Aspartate Aminotransferase, domain 1"/>
    <property type="match status" value="1"/>
</dbReference>
<feature type="domain" description="Aminotransferase class I/classII large" evidence="5">
    <location>
        <begin position="45"/>
        <end position="363"/>
    </location>
</feature>
<name>A0A1E5SZ28_9BACT</name>